<sequence length="58" mass="6326">MNKSIVAPIRRRHPASSPSVSVSVDEASITGFFRSHYRSAISQDSRGSSRISSSKSIF</sequence>
<keyword evidence="3" id="KW-1185">Reference proteome</keyword>
<reference evidence="2 3" key="1">
    <citation type="journal article" date="2013" name="BMC Genomics">
        <title>The miniature genome of a carnivorous plant Genlisea aurea contains a low number of genes and short non-coding sequences.</title>
        <authorList>
            <person name="Leushkin E.V."/>
            <person name="Sutormin R.A."/>
            <person name="Nabieva E.R."/>
            <person name="Penin A.A."/>
            <person name="Kondrashov A.S."/>
            <person name="Logacheva M.D."/>
        </authorList>
    </citation>
    <scope>NUCLEOTIDE SEQUENCE [LARGE SCALE GENOMIC DNA]</scope>
</reference>
<gene>
    <name evidence="2" type="ORF">M569_10448</name>
</gene>
<accession>S8DMY6</accession>
<organism evidence="2 3">
    <name type="scientific">Genlisea aurea</name>
    <dbReference type="NCBI Taxonomy" id="192259"/>
    <lineage>
        <taxon>Eukaryota</taxon>
        <taxon>Viridiplantae</taxon>
        <taxon>Streptophyta</taxon>
        <taxon>Embryophyta</taxon>
        <taxon>Tracheophyta</taxon>
        <taxon>Spermatophyta</taxon>
        <taxon>Magnoliopsida</taxon>
        <taxon>eudicotyledons</taxon>
        <taxon>Gunneridae</taxon>
        <taxon>Pentapetalae</taxon>
        <taxon>asterids</taxon>
        <taxon>lamiids</taxon>
        <taxon>Lamiales</taxon>
        <taxon>Lentibulariaceae</taxon>
        <taxon>Genlisea</taxon>
    </lineage>
</organism>
<feature type="region of interest" description="Disordered" evidence="1">
    <location>
        <begin position="1"/>
        <end position="21"/>
    </location>
</feature>
<evidence type="ECO:0000313" key="3">
    <source>
        <dbReference type="Proteomes" id="UP000015453"/>
    </source>
</evidence>
<evidence type="ECO:0000256" key="1">
    <source>
        <dbReference type="SAM" id="MobiDB-lite"/>
    </source>
</evidence>
<dbReference type="AlphaFoldDB" id="S8DMY6"/>
<evidence type="ECO:0000313" key="2">
    <source>
        <dbReference type="EMBL" id="EPS64333.1"/>
    </source>
</evidence>
<name>S8DMY6_9LAMI</name>
<dbReference type="Proteomes" id="UP000015453">
    <property type="component" value="Unassembled WGS sequence"/>
</dbReference>
<protein>
    <submittedName>
        <fullName evidence="2">Uncharacterized protein</fullName>
    </submittedName>
</protein>
<dbReference type="EMBL" id="AUSU01004902">
    <property type="protein sequence ID" value="EPS64333.1"/>
    <property type="molecule type" value="Genomic_DNA"/>
</dbReference>
<proteinExistence type="predicted"/>
<comment type="caution">
    <text evidence="2">The sequence shown here is derived from an EMBL/GenBank/DDBJ whole genome shotgun (WGS) entry which is preliminary data.</text>
</comment>